<proteinExistence type="predicted"/>
<sequence length="138" mass="16131">MLSEQAVIRILQALDNLRHRTMLYLAYSSGLRVSKVVRLRIKDLDWERGIISIRQGKGKKDRHTLLSRAASLLVKQYIKLEMPPFGYSLGKIGRHICMRRTLQKVFTEAVVRSRVQKKVGIHVLRHIQSPLDRIYRED</sequence>
<evidence type="ECO:0000313" key="4">
    <source>
        <dbReference type="Proteomes" id="UP000270678"/>
    </source>
</evidence>
<organism evidence="3 4">
    <name type="scientific">Paenibacillus lutimineralis</name>
    <dbReference type="NCBI Taxonomy" id="2707005"/>
    <lineage>
        <taxon>Bacteria</taxon>
        <taxon>Bacillati</taxon>
        <taxon>Bacillota</taxon>
        <taxon>Bacilli</taxon>
        <taxon>Bacillales</taxon>
        <taxon>Paenibacillaceae</taxon>
        <taxon>Paenibacillus</taxon>
    </lineage>
</organism>
<dbReference type="GO" id="GO:0006310">
    <property type="term" value="P:DNA recombination"/>
    <property type="evidence" value="ECO:0007669"/>
    <property type="project" value="UniProtKB-KW"/>
</dbReference>
<evidence type="ECO:0000313" key="3">
    <source>
        <dbReference type="EMBL" id="AZS16631.1"/>
    </source>
</evidence>
<dbReference type="InterPro" id="IPR011010">
    <property type="entry name" value="DNA_brk_join_enz"/>
</dbReference>
<dbReference type="GO" id="GO:0003677">
    <property type="term" value="F:DNA binding"/>
    <property type="evidence" value="ECO:0007669"/>
    <property type="project" value="InterPro"/>
</dbReference>
<gene>
    <name evidence="3" type="ORF">EI981_20660</name>
</gene>
<name>A0A3Q9IAU8_9BACL</name>
<dbReference type="InterPro" id="IPR013762">
    <property type="entry name" value="Integrase-like_cat_sf"/>
</dbReference>
<dbReference type="PROSITE" id="PS51898">
    <property type="entry name" value="TYR_RECOMBINASE"/>
    <property type="match status" value="1"/>
</dbReference>
<keyword evidence="4" id="KW-1185">Reference proteome</keyword>
<dbReference type="Gene3D" id="1.10.443.10">
    <property type="entry name" value="Intergrase catalytic core"/>
    <property type="match status" value="1"/>
</dbReference>
<dbReference type="InterPro" id="IPR002104">
    <property type="entry name" value="Integrase_catalytic"/>
</dbReference>
<dbReference type="AlphaFoldDB" id="A0A3Q9IAU8"/>
<reference evidence="4" key="1">
    <citation type="submission" date="2018-12" db="EMBL/GenBank/DDBJ databases">
        <title>Complete genome sequence of Paenibacillus sp. MBLB1234.</title>
        <authorList>
            <person name="Nam Y.-D."/>
            <person name="Kang J."/>
            <person name="Chung W.-H."/>
            <person name="Park Y.S."/>
        </authorList>
    </citation>
    <scope>NUCLEOTIDE SEQUENCE [LARGE SCALE GENOMIC DNA]</scope>
    <source>
        <strain evidence="4">MBLB1234</strain>
    </source>
</reference>
<feature type="domain" description="Tyr recombinase" evidence="2">
    <location>
        <begin position="1"/>
        <end position="138"/>
    </location>
</feature>
<dbReference type="OrthoDB" id="9801717at2"/>
<dbReference type="GO" id="GO:0015074">
    <property type="term" value="P:DNA integration"/>
    <property type="evidence" value="ECO:0007669"/>
    <property type="project" value="InterPro"/>
</dbReference>
<evidence type="ECO:0000259" key="2">
    <source>
        <dbReference type="PROSITE" id="PS51898"/>
    </source>
</evidence>
<evidence type="ECO:0000256" key="1">
    <source>
        <dbReference type="ARBA" id="ARBA00023172"/>
    </source>
</evidence>
<dbReference type="RefSeq" id="WP_127001432.1">
    <property type="nucleotide sequence ID" value="NZ_CP034346.1"/>
</dbReference>
<protein>
    <recommendedName>
        <fullName evidence="2">Tyr recombinase domain-containing protein</fullName>
    </recommendedName>
</protein>
<dbReference type="KEGG" id="plut:EI981_20660"/>
<dbReference type="SUPFAM" id="SSF56349">
    <property type="entry name" value="DNA breaking-rejoining enzymes"/>
    <property type="match status" value="1"/>
</dbReference>
<dbReference type="Pfam" id="PF00589">
    <property type="entry name" value="Phage_integrase"/>
    <property type="match status" value="1"/>
</dbReference>
<dbReference type="EMBL" id="CP034346">
    <property type="protein sequence ID" value="AZS16631.1"/>
    <property type="molecule type" value="Genomic_DNA"/>
</dbReference>
<accession>A0A3Q9IAU8</accession>
<keyword evidence="1" id="KW-0233">DNA recombination</keyword>
<dbReference type="Proteomes" id="UP000270678">
    <property type="component" value="Chromosome"/>
</dbReference>